<feature type="transmembrane region" description="Helical" evidence="6">
    <location>
        <begin position="251"/>
        <end position="270"/>
    </location>
</feature>
<dbReference type="Proteomes" id="UP000032336">
    <property type="component" value="Unassembled WGS sequence"/>
</dbReference>
<feature type="transmembrane region" description="Helical" evidence="6">
    <location>
        <begin position="177"/>
        <end position="195"/>
    </location>
</feature>
<dbReference type="GO" id="GO:0005886">
    <property type="term" value="C:plasma membrane"/>
    <property type="evidence" value="ECO:0007669"/>
    <property type="project" value="UniProtKB-SubCell"/>
</dbReference>
<keyword evidence="5 6" id="KW-0472">Membrane</keyword>
<keyword evidence="3 6" id="KW-0812">Transmembrane</keyword>
<feature type="transmembrane region" description="Helical" evidence="6">
    <location>
        <begin position="58"/>
        <end position="76"/>
    </location>
</feature>
<comment type="caution">
    <text evidence="7">The sequence shown here is derived from an EMBL/GenBank/DDBJ whole genome shotgun (WGS) entry which is preliminary data.</text>
</comment>
<keyword evidence="8" id="KW-1185">Reference proteome</keyword>
<keyword evidence="2" id="KW-1003">Cell membrane</keyword>
<dbReference type="PANTHER" id="PTHR30482:SF10">
    <property type="entry name" value="HIGH-AFFINITY BRANCHED-CHAIN AMINO ACID TRANSPORT PROTEIN BRAE"/>
    <property type="match status" value="1"/>
</dbReference>
<gene>
    <name evidence="7" type="ORF">FEAC_28870</name>
</gene>
<dbReference type="GO" id="GO:0015658">
    <property type="term" value="F:branched-chain amino acid transmembrane transporter activity"/>
    <property type="evidence" value="ECO:0007669"/>
    <property type="project" value="InterPro"/>
</dbReference>
<dbReference type="eggNOG" id="COG4177">
    <property type="taxonomic scope" value="Bacteria"/>
</dbReference>
<evidence type="ECO:0000256" key="1">
    <source>
        <dbReference type="ARBA" id="ARBA00004651"/>
    </source>
</evidence>
<feature type="transmembrane region" description="Helical" evidence="6">
    <location>
        <begin position="303"/>
        <end position="321"/>
    </location>
</feature>
<protein>
    <submittedName>
        <fullName evidence="7">Leucine/isoleucine/valine transporter permease subunit</fullName>
    </submittedName>
</protein>
<dbReference type="InterPro" id="IPR043428">
    <property type="entry name" value="LivM-like"/>
</dbReference>
<dbReference type="STRING" id="1121877.FEAC_28870"/>
<evidence type="ECO:0000256" key="4">
    <source>
        <dbReference type="ARBA" id="ARBA00022989"/>
    </source>
</evidence>
<accession>A0A0D8FR04</accession>
<evidence type="ECO:0000256" key="2">
    <source>
        <dbReference type="ARBA" id="ARBA00022475"/>
    </source>
</evidence>
<dbReference type="EMBL" id="JXUW01000045">
    <property type="protein sequence ID" value="KJE75384.1"/>
    <property type="molecule type" value="Genomic_DNA"/>
</dbReference>
<feature type="transmembrane region" description="Helical" evidence="6">
    <location>
        <begin position="83"/>
        <end position="101"/>
    </location>
</feature>
<dbReference type="CDD" id="cd06581">
    <property type="entry name" value="TM_PBP1_LivM_like"/>
    <property type="match status" value="1"/>
</dbReference>
<reference evidence="7 8" key="1">
    <citation type="submission" date="2015-01" db="EMBL/GenBank/DDBJ databases">
        <title>Draft genome of the acidophilic iron oxidizer Ferrimicrobium acidiphilum strain T23.</title>
        <authorList>
            <person name="Poehlein A."/>
            <person name="Eisen S."/>
            <person name="Schloemann M."/>
            <person name="Johnson B.D."/>
            <person name="Daniel R."/>
            <person name="Muehling M."/>
        </authorList>
    </citation>
    <scope>NUCLEOTIDE SEQUENCE [LARGE SCALE GENOMIC DNA]</scope>
    <source>
        <strain evidence="7 8">T23</strain>
    </source>
</reference>
<evidence type="ECO:0000313" key="8">
    <source>
        <dbReference type="Proteomes" id="UP000032336"/>
    </source>
</evidence>
<name>A0A0D8FR04_9ACTN</name>
<sequence length="337" mass="35618">MSDVVTVRGESSPSRRSFGNTLTATLRDRKRMVDLAGIVLPLLAFSLAVQFYGNELLLVYMMVYLVLAQGINISYGFTGYLPFGYFGFFGAGAYAGALTIQHFQIPAILAVVIGGVGGVVVAAIFMPLFRLKGAYFAIATLAGALALGDIISNPSLASVTNGALPTNIASAYSSGQFYVSAVVLVGIALVIVFYIRHSKFGMSLLAIREDAYSAAMAGVNVVKQRSIAWLIAAGLAGMAGALFAWATSLFYPTTVFNPAVSVFAIVFALFGGTGSLWGPTLGAVLLYGVYSIIGISNPQYFELIYGFIIILLVLFLPRGLVGIGKSVSRRFTTGNAR</sequence>
<feature type="transmembrane region" description="Helical" evidence="6">
    <location>
        <begin position="226"/>
        <end position="245"/>
    </location>
</feature>
<dbReference type="Pfam" id="PF02653">
    <property type="entry name" value="BPD_transp_2"/>
    <property type="match status" value="1"/>
</dbReference>
<keyword evidence="4 6" id="KW-1133">Transmembrane helix</keyword>
<evidence type="ECO:0000256" key="5">
    <source>
        <dbReference type="ARBA" id="ARBA00023136"/>
    </source>
</evidence>
<evidence type="ECO:0000256" key="3">
    <source>
        <dbReference type="ARBA" id="ARBA00022692"/>
    </source>
</evidence>
<dbReference type="InterPro" id="IPR001851">
    <property type="entry name" value="ABC_transp_permease"/>
</dbReference>
<feature type="transmembrane region" description="Helical" evidence="6">
    <location>
        <begin position="277"/>
        <end position="297"/>
    </location>
</feature>
<dbReference type="AlphaFoldDB" id="A0A0D8FR04"/>
<evidence type="ECO:0000256" key="6">
    <source>
        <dbReference type="SAM" id="Phobius"/>
    </source>
</evidence>
<comment type="subcellular location">
    <subcellularLocation>
        <location evidence="1">Cell membrane</location>
        <topology evidence="1">Multi-pass membrane protein</topology>
    </subcellularLocation>
</comment>
<dbReference type="PATRIC" id="fig|1121877.4.peg.3256"/>
<feature type="transmembrane region" description="Helical" evidence="6">
    <location>
        <begin position="32"/>
        <end position="52"/>
    </location>
</feature>
<feature type="transmembrane region" description="Helical" evidence="6">
    <location>
        <begin position="135"/>
        <end position="157"/>
    </location>
</feature>
<proteinExistence type="predicted"/>
<dbReference type="PANTHER" id="PTHR30482">
    <property type="entry name" value="HIGH-AFFINITY BRANCHED-CHAIN AMINO ACID TRANSPORT SYSTEM PERMEASE"/>
    <property type="match status" value="1"/>
</dbReference>
<organism evidence="7 8">
    <name type="scientific">Ferrimicrobium acidiphilum DSM 19497</name>
    <dbReference type="NCBI Taxonomy" id="1121877"/>
    <lineage>
        <taxon>Bacteria</taxon>
        <taxon>Bacillati</taxon>
        <taxon>Actinomycetota</taxon>
        <taxon>Acidimicrobiia</taxon>
        <taxon>Acidimicrobiales</taxon>
        <taxon>Acidimicrobiaceae</taxon>
        <taxon>Ferrimicrobium</taxon>
    </lineage>
</organism>
<evidence type="ECO:0000313" key="7">
    <source>
        <dbReference type="EMBL" id="KJE75384.1"/>
    </source>
</evidence>
<feature type="transmembrane region" description="Helical" evidence="6">
    <location>
        <begin position="107"/>
        <end position="128"/>
    </location>
</feature>